<feature type="transmembrane region" description="Helical" evidence="1">
    <location>
        <begin position="27"/>
        <end position="45"/>
    </location>
</feature>
<reference evidence="2 3" key="1">
    <citation type="submission" date="2024-04" db="EMBL/GenBank/DDBJ databases">
        <title>Tritrichomonas musculus Genome.</title>
        <authorList>
            <person name="Alves-Ferreira E."/>
            <person name="Grigg M."/>
            <person name="Lorenzi H."/>
            <person name="Galac M."/>
        </authorList>
    </citation>
    <scope>NUCLEOTIDE SEQUENCE [LARGE SCALE GENOMIC DNA]</scope>
    <source>
        <strain evidence="2 3">EAF2021</strain>
    </source>
</reference>
<evidence type="ECO:0000313" key="2">
    <source>
        <dbReference type="EMBL" id="KAK8858037.1"/>
    </source>
</evidence>
<feature type="transmembrane region" description="Helical" evidence="1">
    <location>
        <begin position="89"/>
        <end position="107"/>
    </location>
</feature>
<keyword evidence="1" id="KW-0812">Transmembrane</keyword>
<feature type="transmembrane region" description="Helical" evidence="1">
    <location>
        <begin position="57"/>
        <end position="77"/>
    </location>
</feature>
<accession>A0ABR2I691</accession>
<dbReference type="EMBL" id="JAPFFF010000019">
    <property type="protein sequence ID" value="KAK8858037.1"/>
    <property type="molecule type" value="Genomic_DNA"/>
</dbReference>
<organism evidence="2 3">
    <name type="scientific">Tritrichomonas musculus</name>
    <dbReference type="NCBI Taxonomy" id="1915356"/>
    <lineage>
        <taxon>Eukaryota</taxon>
        <taxon>Metamonada</taxon>
        <taxon>Parabasalia</taxon>
        <taxon>Tritrichomonadida</taxon>
        <taxon>Tritrichomonadidae</taxon>
        <taxon>Tritrichomonas</taxon>
    </lineage>
</organism>
<protein>
    <submittedName>
        <fullName evidence="2">Uncharacterized protein</fullName>
    </submittedName>
</protein>
<keyword evidence="1" id="KW-1133">Transmembrane helix</keyword>
<evidence type="ECO:0000313" key="3">
    <source>
        <dbReference type="Proteomes" id="UP001470230"/>
    </source>
</evidence>
<keyword evidence="1" id="KW-0472">Membrane</keyword>
<name>A0ABR2I691_9EUKA</name>
<keyword evidence="3" id="KW-1185">Reference proteome</keyword>
<evidence type="ECO:0000256" key="1">
    <source>
        <dbReference type="SAM" id="Phobius"/>
    </source>
</evidence>
<feature type="transmembrane region" description="Helical" evidence="1">
    <location>
        <begin position="149"/>
        <end position="168"/>
    </location>
</feature>
<dbReference type="Proteomes" id="UP001470230">
    <property type="component" value="Unassembled WGS sequence"/>
</dbReference>
<gene>
    <name evidence="2" type="ORF">M9Y10_013137</name>
</gene>
<sequence length="264" mass="30985">MTFSSFLESAQELNLNSIYDLVFHSSYYPSFFFLQCLYVCLYLRYCPNKPGLKWWRSISLGFLLAYGPRLVFSWLISRNLPEKQNGVAYITYLISWALLNICPFDLFFKFLSRLVSRSILSILAEFGNGQLLIHYLWNCANAYPDHPITSLYVAFVPYTITMVVEYFDNLIFDPPRRFMLYPYTYLKRIFVMAVAVMILSQPNFVLDQTHTIDMYILIPYFATLNGLFKLLDIVFSKGNPYRILDLLLPSEAMSYLFTYHSNKP</sequence>
<feature type="transmembrane region" description="Helical" evidence="1">
    <location>
        <begin position="119"/>
        <end position="137"/>
    </location>
</feature>
<proteinExistence type="predicted"/>
<feature type="transmembrane region" description="Helical" evidence="1">
    <location>
        <begin position="212"/>
        <end position="235"/>
    </location>
</feature>
<comment type="caution">
    <text evidence="2">The sequence shown here is derived from an EMBL/GenBank/DDBJ whole genome shotgun (WGS) entry which is preliminary data.</text>
</comment>